<evidence type="ECO:0000313" key="1">
    <source>
        <dbReference type="EMBL" id="MEQ2200737.1"/>
    </source>
</evidence>
<dbReference type="EMBL" id="JAHRIN010026442">
    <property type="protein sequence ID" value="MEQ2200737.1"/>
    <property type="molecule type" value="Genomic_DNA"/>
</dbReference>
<proteinExistence type="predicted"/>
<comment type="caution">
    <text evidence="1">The sequence shown here is derived from an EMBL/GenBank/DDBJ whole genome shotgun (WGS) entry which is preliminary data.</text>
</comment>
<feature type="non-terminal residue" evidence="1">
    <location>
        <position position="1"/>
    </location>
</feature>
<name>A0ABV0QZJ0_9TELE</name>
<organism evidence="1 2">
    <name type="scientific">Xenoophorus captivus</name>
    <dbReference type="NCBI Taxonomy" id="1517983"/>
    <lineage>
        <taxon>Eukaryota</taxon>
        <taxon>Metazoa</taxon>
        <taxon>Chordata</taxon>
        <taxon>Craniata</taxon>
        <taxon>Vertebrata</taxon>
        <taxon>Euteleostomi</taxon>
        <taxon>Actinopterygii</taxon>
        <taxon>Neopterygii</taxon>
        <taxon>Teleostei</taxon>
        <taxon>Neoteleostei</taxon>
        <taxon>Acanthomorphata</taxon>
        <taxon>Ovalentaria</taxon>
        <taxon>Atherinomorphae</taxon>
        <taxon>Cyprinodontiformes</taxon>
        <taxon>Goodeidae</taxon>
        <taxon>Xenoophorus</taxon>
    </lineage>
</organism>
<protein>
    <recommendedName>
        <fullName evidence="3">Interleukin-6</fullName>
    </recommendedName>
</protein>
<keyword evidence="2" id="KW-1185">Reference proteome</keyword>
<evidence type="ECO:0000313" key="2">
    <source>
        <dbReference type="Proteomes" id="UP001434883"/>
    </source>
</evidence>
<sequence length="112" mass="13047">ENLKISVGFLLEVANILFQFWYTEHVYSEKLKTFYQSCIHDQRSAPQQNAPFFCQTKGQLSEVMQLFRITQVLCTRNRPKKEQSSNAIVNKAEPFQGSMLVKQRGFLTVQLK</sequence>
<reference evidence="1 2" key="1">
    <citation type="submission" date="2021-06" db="EMBL/GenBank/DDBJ databases">
        <authorList>
            <person name="Palmer J.M."/>
        </authorList>
    </citation>
    <scope>NUCLEOTIDE SEQUENCE [LARGE SCALE GENOMIC DNA]</scope>
    <source>
        <strain evidence="1 2">XC_2019</strain>
        <tissue evidence="1">Muscle</tissue>
    </source>
</reference>
<evidence type="ECO:0008006" key="3">
    <source>
        <dbReference type="Google" id="ProtNLM"/>
    </source>
</evidence>
<accession>A0ABV0QZJ0</accession>
<gene>
    <name evidence="1" type="ORF">XENOCAPTIV_002333</name>
</gene>
<dbReference type="Proteomes" id="UP001434883">
    <property type="component" value="Unassembled WGS sequence"/>
</dbReference>